<evidence type="ECO:0000256" key="3">
    <source>
        <dbReference type="PROSITE-ProRule" id="PRU10007"/>
    </source>
</evidence>
<dbReference type="InterPro" id="IPR016161">
    <property type="entry name" value="Ald_DH/histidinol_DH"/>
</dbReference>
<keyword evidence="7" id="KW-1185">Reference proteome</keyword>
<evidence type="ECO:0000259" key="5">
    <source>
        <dbReference type="Pfam" id="PF00171"/>
    </source>
</evidence>
<evidence type="ECO:0000313" key="6">
    <source>
        <dbReference type="EMBL" id="MBK6005735.1"/>
    </source>
</evidence>
<proteinExistence type="inferred from homology"/>
<keyword evidence="2 4" id="KW-0560">Oxidoreductase</keyword>
<feature type="domain" description="Aldehyde dehydrogenase" evidence="5">
    <location>
        <begin position="3"/>
        <end position="451"/>
    </location>
</feature>
<dbReference type="InterPro" id="IPR016162">
    <property type="entry name" value="Ald_DH_N"/>
</dbReference>
<dbReference type="FunFam" id="3.40.309.10:FF:000009">
    <property type="entry name" value="Aldehyde dehydrogenase A"/>
    <property type="match status" value="1"/>
</dbReference>
<sequence>MSTLTIHNPATGEPITTLPADDAASVAAKYQAARAAQTQWALLPLSQRKRCIETFRAGVVRDLEHLARVMTQETGKPIRMSRNELNGLLPRIDFFLAEVDAAIAQETVHEESGLREQIQHEPLGVVANISAWNYPWFVGCNVILPALLTGNAVLYKPSEYATLTGQEIARLLHEAGVPADVMACLVGAGEVGAALLAQPVDGVFFTGSHATGQRIAEAVGKRFVKLQLELGGKDPTYVCDDADPKAAAESLADGAMYNTGQSCCSVERIYVHEKIHDAFVDHFVRTVRGFTRGDPMSEDTYIGAITRAPQLDVLDRQVADAQRKGADLLLGGRKAPGPGNWYEPTVMVDVDHDMDIMREESFGPVIGIQKVSGDDEAVRLMNDTRYGLTAGVYTPDEARARRILAQVHAGSVYWNCCDRVSPRLPWSGVGDSGVGLTLSKYGIQAFTRPKAWHLRSG</sequence>
<dbReference type="CDD" id="cd07102">
    <property type="entry name" value="ALDH_EDX86601"/>
    <property type="match status" value="1"/>
</dbReference>
<name>A0A934WLK9_9BURK</name>
<dbReference type="AlphaFoldDB" id="A0A934WLK9"/>
<dbReference type="InterPro" id="IPR029510">
    <property type="entry name" value="Ald_DH_CS_GLU"/>
</dbReference>
<evidence type="ECO:0000256" key="2">
    <source>
        <dbReference type="ARBA" id="ARBA00023002"/>
    </source>
</evidence>
<evidence type="ECO:0000256" key="1">
    <source>
        <dbReference type="ARBA" id="ARBA00009986"/>
    </source>
</evidence>
<evidence type="ECO:0000313" key="7">
    <source>
        <dbReference type="Proteomes" id="UP000630528"/>
    </source>
</evidence>
<protein>
    <submittedName>
        <fullName evidence="6">Aldehyde dehydrogenase family protein</fullName>
    </submittedName>
</protein>
<dbReference type="SUPFAM" id="SSF53720">
    <property type="entry name" value="ALDH-like"/>
    <property type="match status" value="1"/>
</dbReference>
<dbReference type="PANTHER" id="PTHR11699">
    <property type="entry name" value="ALDEHYDE DEHYDROGENASE-RELATED"/>
    <property type="match status" value="1"/>
</dbReference>
<dbReference type="GO" id="GO:0016620">
    <property type="term" value="F:oxidoreductase activity, acting on the aldehyde or oxo group of donors, NAD or NADP as acceptor"/>
    <property type="evidence" value="ECO:0007669"/>
    <property type="project" value="InterPro"/>
</dbReference>
<evidence type="ECO:0000256" key="4">
    <source>
        <dbReference type="RuleBase" id="RU003345"/>
    </source>
</evidence>
<reference evidence="6" key="2">
    <citation type="submission" date="2021-01" db="EMBL/GenBank/DDBJ databases">
        <authorList>
            <person name="Kang M."/>
        </authorList>
    </citation>
    <scope>NUCLEOTIDE SEQUENCE</scope>
    <source>
        <strain evidence="6">KACC 17527</strain>
    </source>
</reference>
<comment type="caution">
    <text evidence="6">The sequence shown here is derived from an EMBL/GenBank/DDBJ whole genome shotgun (WGS) entry which is preliminary data.</text>
</comment>
<feature type="active site" evidence="3">
    <location>
        <position position="229"/>
    </location>
</feature>
<dbReference type="Gene3D" id="3.40.309.10">
    <property type="entry name" value="Aldehyde Dehydrogenase, Chain A, domain 2"/>
    <property type="match status" value="1"/>
</dbReference>
<dbReference type="PROSITE" id="PS00687">
    <property type="entry name" value="ALDEHYDE_DEHYDR_GLU"/>
    <property type="match status" value="1"/>
</dbReference>
<organism evidence="6 7">
    <name type="scientific">Ramlibacter ginsenosidimutans</name>
    <dbReference type="NCBI Taxonomy" id="502333"/>
    <lineage>
        <taxon>Bacteria</taxon>
        <taxon>Pseudomonadati</taxon>
        <taxon>Pseudomonadota</taxon>
        <taxon>Betaproteobacteria</taxon>
        <taxon>Burkholderiales</taxon>
        <taxon>Comamonadaceae</taxon>
        <taxon>Ramlibacter</taxon>
    </lineage>
</organism>
<gene>
    <name evidence="6" type="ORF">JJB11_06475</name>
</gene>
<dbReference type="Pfam" id="PF00171">
    <property type="entry name" value="Aldedh"/>
    <property type="match status" value="1"/>
</dbReference>
<comment type="similarity">
    <text evidence="1 4">Belongs to the aldehyde dehydrogenase family.</text>
</comment>
<reference evidence="6" key="1">
    <citation type="journal article" date="2012" name="J. Microbiol. Biotechnol.">
        <title>Ramlibacter ginsenosidimutans sp. nov., with ginsenoside-converting activity.</title>
        <authorList>
            <person name="Wang L."/>
            <person name="An D.S."/>
            <person name="Kim S.G."/>
            <person name="Jin F.X."/>
            <person name="Kim S.C."/>
            <person name="Lee S.T."/>
            <person name="Im W.T."/>
        </authorList>
    </citation>
    <scope>NUCLEOTIDE SEQUENCE</scope>
    <source>
        <strain evidence="6">KACC 17527</strain>
    </source>
</reference>
<dbReference type="Gene3D" id="3.40.605.10">
    <property type="entry name" value="Aldehyde Dehydrogenase, Chain A, domain 1"/>
    <property type="match status" value="1"/>
</dbReference>
<dbReference type="Proteomes" id="UP000630528">
    <property type="component" value="Unassembled WGS sequence"/>
</dbReference>
<dbReference type="EMBL" id="JAEPWM010000002">
    <property type="protein sequence ID" value="MBK6005735.1"/>
    <property type="molecule type" value="Genomic_DNA"/>
</dbReference>
<accession>A0A934WLK9</accession>
<dbReference type="RefSeq" id="WP_201167412.1">
    <property type="nucleotide sequence ID" value="NZ_JAEPWM010000002.1"/>
</dbReference>
<dbReference type="InterPro" id="IPR015590">
    <property type="entry name" value="Aldehyde_DH_dom"/>
</dbReference>
<dbReference type="InterPro" id="IPR016163">
    <property type="entry name" value="Ald_DH_C"/>
</dbReference>